<evidence type="ECO:0000313" key="10">
    <source>
        <dbReference type="EMBL" id="BBU24921.1"/>
    </source>
</evidence>
<dbReference type="FunFam" id="3.30.300.30:FF:000029">
    <property type="entry name" value="Fatty-acid-CoA ligase FadD31"/>
    <property type="match status" value="1"/>
</dbReference>
<keyword evidence="4" id="KW-0547">Nucleotide-binding</keyword>
<evidence type="ECO:0000313" key="11">
    <source>
        <dbReference type="Proteomes" id="UP000464624"/>
    </source>
</evidence>
<evidence type="ECO:0000256" key="7">
    <source>
        <dbReference type="ARBA" id="ARBA00023098"/>
    </source>
</evidence>
<dbReference type="CDD" id="cd05931">
    <property type="entry name" value="FAAL"/>
    <property type="match status" value="1"/>
</dbReference>
<keyword evidence="5" id="KW-0276">Fatty acid metabolism</keyword>
<evidence type="ECO:0000256" key="4">
    <source>
        <dbReference type="ARBA" id="ARBA00022741"/>
    </source>
</evidence>
<dbReference type="KEGG" id="mxe:MYXE_47110"/>
<comment type="similarity">
    <text evidence="2">Belongs to the ATP-dependent AMP-binding enzyme family.</text>
</comment>
<dbReference type="InterPro" id="IPR040097">
    <property type="entry name" value="FAAL/FAAC"/>
</dbReference>
<dbReference type="Gene3D" id="3.30.300.30">
    <property type="match status" value="1"/>
</dbReference>
<dbReference type="RefSeq" id="WP_071700175.1">
    <property type="nucleotide sequence ID" value="NZ_AP022314.1"/>
</dbReference>
<dbReference type="Proteomes" id="UP000464624">
    <property type="component" value="Chromosome"/>
</dbReference>
<accession>A0AAD1M3Y1</accession>
<sequence length="625" mass="67084">MTPAPTTESGDRRTSLRPEDYLDANGDIALPAGVNLMSLLERNIAEFGDFVAYRYLDYAQSVEGQSVELTWAQLGSRVQAVSARLQQVTAPGERVAILAPQGLDYVAGFFAAIRAGTIAVPLFAPELPGHAERLEAVLGDAQPTVVLTTASASEAVQAFMRKRPLADRPRVVAIDHVPDVVGEAFVPVQVDTDDIAYLQYTSGSTRTPTGVEITHRAAGTNLLQMILSLGLNPDTRGVSWLPLYHDMGLMMIGFPVLYGGHVTLLSPMAFIRRPLRWMRALAAESRQRRVVTAAPNFAFELVAQRGLPATGEELDLSNVVLINGSEPVSMDSITKFAKAFEPHGLATTAIKPSYGMAEATLFVSTTGPNVEPTATYLDREQLTAGHAVRVTADHPHAMPLVSCGRISRSQWGVIVNPDTGEELPDGEVGEIWLHGDNIGRGYWARPEETRLVFANTLRSRLPEGSHADGAPLDATWLRTGDLGVYLDGELYITGRIKDLVIIDGRNHYPQDIEATAVEASPAVRSGRVAAFSVPVHELPAGAHPQGSGEALVIVAERAAGAGRADPQPVIDAIRAAVSRRHGLSVADVRLVAAGVIPRTTSGKLARRECRAQYLSGRLGTPLTSR</sequence>
<keyword evidence="6" id="KW-0067">ATP-binding</keyword>
<dbReference type="GO" id="GO:0005524">
    <property type="term" value="F:ATP binding"/>
    <property type="evidence" value="ECO:0007669"/>
    <property type="project" value="UniProtKB-KW"/>
</dbReference>
<feature type="domain" description="AMP-dependent synthetase/ligase" evidence="9">
    <location>
        <begin position="40"/>
        <end position="443"/>
    </location>
</feature>
<dbReference type="GO" id="GO:0005886">
    <property type="term" value="C:plasma membrane"/>
    <property type="evidence" value="ECO:0007669"/>
    <property type="project" value="TreeGrafter"/>
</dbReference>
<dbReference type="EMBL" id="AP022314">
    <property type="protein sequence ID" value="BBU24921.1"/>
    <property type="molecule type" value="Genomic_DNA"/>
</dbReference>
<dbReference type="GO" id="GO:0070566">
    <property type="term" value="F:adenylyltransferase activity"/>
    <property type="evidence" value="ECO:0007669"/>
    <property type="project" value="UniProtKB-ARBA"/>
</dbReference>
<dbReference type="AlphaFoldDB" id="A0AAD1M3Y1"/>
<protein>
    <recommendedName>
        <fullName evidence="8">Acyl-AMP synthetase</fullName>
    </recommendedName>
</protein>
<proteinExistence type="inferred from homology"/>
<dbReference type="GO" id="GO:0006633">
    <property type="term" value="P:fatty acid biosynthetic process"/>
    <property type="evidence" value="ECO:0007669"/>
    <property type="project" value="TreeGrafter"/>
</dbReference>
<dbReference type="PANTHER" id="PTHR22754:SF32">
    <property type="entry name" value="DISCO-INTERACTING PROTEIN 2"/>
    <property type="match status" value="1"/>
</dbReference>
<keyword evidence="3" id="KW-0436">Ligase</keyword>
<evidence type="ECO:0000256" key="8">
    <source>
        <dbReference type="ARBA" id="ARBA00084062"/>
    </source>
</evidence>
<dbReference type="GO" id="GO:0071766">
    <property type="term" value="P:Actinobacterium-type cell wall biogenesis"/>
    <property type="evidence" value="ECO:0007669"/>
    <property type="project" value="UniProtKB-ARBA"/>
</dbReference>
<evidence type="ECO:0000259" key="9">
    <source>
        <dbReference type="Pfam" id="PF00501"/>
    </source>
</evidence>
<dbReference type="NCBIfam" id="NF009124">
    <property type="entry name" value="PRK12476.1"/>
    <property type="match status" value="1"/>
</dbReference>
<evidence type="ECO:0000256" key="6">
    <source>
        <dbReference type="ARBA" id="ARBA00022840"/>
    </source>
</evidence>
<dbReference type="InterPro" id="IPR045851">
    <property type="entry name" value="AMP-bd_C_sf"/>
</dbReference>
<comment type="pathway">
    <text evidence="1">Lipid metabolism.</text>
</comment>
<reference evidence="10 11" key="1">
    <citation type="submission" date="2019-12" db="EMBL/GenBank/DDBJ databases">
        <title>Complete genome sequence of Mycolicibacterium xenopi str. JCM15661T.</title>
        <authorList>
            <person name="Yoshida M."/>
            <person name="Fukano H."/>
            <person name="Asakura T."/>
            <person name="Hoshino Y."/>
        </authorList>
    </citation>
    <scope>NUCLEOTIDE SEQUENCE [LARGE SCALE GENOMIC DNA]</scope>
    <source>
        <strain evidence="10 11">JCM 15661T</strain>
    </source>
</reference>
<dbReference type="InterPro" id="IPR042099">
    <property type="entry name" value="ANL_N_sf"/>
</dbReference>
<dbReference type="InterPro" id="IPR000873">
    <property type="entry name" value="AMP-dep_synth/lig_dom"/>
</dbReference>
<organism evidence="10 11">
    <name type="scientific">Mycobacterium xenopi</name>
    <dbReference type="NCBI Taxonomy" id="1789"/>
    <lineage>
        <taxon>Bacteria</taxon>
        <taxon>Bacillati</taxon>
        <taxon>Actinomycetota</taxon>
        <taxon>Actinomycetes</taxon>
        <taxon>Mycobacteriales</taxon>
        <taxon>Mycobacteriaceae</taxon>
        <taxon>Mycobacterium</taxon>
    </lineage>
</organism>
<name>A0AAD1M3Y1_MYCXE</name>
<evidence type="ECO:0000256" key="3">
    <source>
        <dbReference type="ARBA" id="ARBA00022598"/>
    </source>
</evidence>
<dbReference type="GO" id="GO:0016874">
    <property type="term" value="F:ligase activity"/>
    <property type="evidence" value="ECO:0007669"/>
    <property type="project" value="UniProtKB-KW"/>
</dbReference>
<dbReference type="PANTHER" id="PTHR22754">
    <property type="entry name" value="DISCO-INTERACTING PROTEIN 2 DIP2 -RELATED"/>
    <property type="match status" value="1"/>
</dbReference>
<evidence type="ECO:0000256" key="5">
    <source>
        <dbReference type="ARBA" id="ARBA00022832"/>
    </source>
</evidence>
<dbReference type="Gene3D" id="3.40.50.12780">
    <property type="entry name" value="N-terminal domain of ligase-like"/>
    <property type="match status" value="1"/>
</dbReference>
<dbReference type="FunFam" id="3.40.50.12780:FF:000013">
    <property type="entry name" value="Long-chain-fatty-acid--AMP ligase FadD32"/>
    <property type="match status" value="1"/>
</dbReference>
<evidence type="ECO:0000256" key="2">
    <source>
        <dbReference type="ARBA" id="ARBA00006432"/>
    </source>
</evidence>
<dbReference type="Pfam" id="PF00501">
    <property type="entry name" value="AMP-binding"/>
    <property type="match status" value="1"/>
</dbReference>
<keyword evidence="7" id="KW-0443">Lipid metabolism</keyword>
<evidence type="ECO:0000256" key="1">
    <source>
        <dbReference type="ARBA" id="ARBA00005189"/>
    </source>
</evidence>
<gene>
    <name evidence="10" type="primary">fadD31</name>
    <name evidence="10" type="ORF">MYXE_47110</name>
</gene>
<dbReference type="SUPFAM" id="SSF56801">
    <property type="entry name" value="Acetyl-CoA synthetase-like"/>
    <property type="match status" value="1"/>
</dbReference>